<sequence length="423" mass="49190">MINFINIIKCKKIEKIINIVININYKTVKFFPRYIIIFFMLKFNVKFGILMSVNGIIEIINMNFGFLRSIYNNYYSGVNDVYVSLNIIKIFNLKTGDKIIGKIIPPINYERYFSLININIINNILPIRNKKRISFENLVPLYANSRLFMEIKKKKIKKDITSRILDLITPIGKGQRGLIVAPPKAGKTLLIQNIAKSISYNYKNHILIVLLIDERPEEVTEMKKIIKGEVLYSTFDEPSYKHIQIAEIIIEKAKRMVENSNNVIILLDSLTRLARAYNSILPTSGRTLTGGIDSNALYRPKRFFGSARNLQEGGSLTIIATVLIETGSKMDEVIYEEFKGTGNMELHLSRKMSNKRIFPSIDYIKSGTRKEELLVNYYELKKMWFLRKLLGMMDKYNSMKFLIKQLIKSKNNYFFLKNMNLYL</sequence>
<proteinExistence type="inferred from homology"/>
<comment type="similarity">
    <text evidence="9 11">Belongs to the Rho family.</text>
</comment>
<dbReference type="GO" id="GO:0004386">
    <property type="term" value="F:helicase activity"/>
    <property type="evidence" value="ECO:0007669"/>
    <property type="project" value="UniProtKB-UniRule"/>
</dbReference>
<keyword evidence="7 9" id="KW-0805">Transcription regulation</keyword>
<keyword evidence="5 9" id="KW-0067">ATP-binding</keyword>
<dbReference type="SUPFAM" id="SSF50249">
    <property type="entry name" value="Nucleic acid-binding proteins"/>
    <property type="match status" value="1"/>
</dbReference>
<dbReference type="GO" id="GO:0005524">
    <property type="term" value="F:ATP binding"/>
    <property type="evidence" value="ECO:0007669"/>
    <property type="project" value="UniProtKB-UniRule"/>
</dbReference>
<dbReference type="PROSITE" id="PS51856">
    <property type="entry name" value="RHO_RNA_BD"/>
    <property type="match status" value="1"/>
</dbReference>
<dbReference type="KEGG" id="aade:C3B56_00066"/>
<dbReference type="EC" id="3.6.4.-" evidence="9 10"/>
<dbReference type="NCBIfam" id="TIGR00767">
    <property type="entry name" value="rho"/>
    <property type="match status" value="1"/>
</dbReference>
<dbReference type="Pfam" id="PF00006">
    <property type="entry name" value="ATP-synt_ab"/>
    <property type="match status" value="1"/>
</dbReference>
<keyword evidence="8 9" id="KW-0804">Transcription</keyword>
<protein>
    <recommendedName>
        <fullName evidence="9 10">Transcription termination factor Rho</fullName>
        <ecNumber evidence="9 10">3.6.4.-</ecNumber>
    </recommendedName>
    <alternativeName>
        <fullName evidence="9">ATP-dependent helicase Rho</fullName>
    </alternativeName>
</protein>
<organism evidence="13 14">
    <name type="scientific">Candidatus Annandia adelgestsuga</name>
    <dbReference type="NCBI Taxonomy" id="1302411"/>
    <lineage>
        <taxon>Bacteria</taxon>
        <taxon>Pseudomonadati</taxon>
        <taxon>Pseudomonadota</taxon>
        <taxon>Gammaproteobacteria</taxon>
        <taxon>Enterobacterales</taxon>
        <taxon>Enterobacteriaceae</taxon>
        <taxon>Candidatus Annandia</taxon>
    </lineage>
</organism>
<evidence type="ECO:0000256" key="2">
    <source>
        <dbReference type="ARBA" id="ARBA00022741"/>
    </source>
</evidence>
<dbReference type="OrthoDB" id="9805197at2"/>
<evidence type="ECO:0000259" key="12">
    <source>
        <dbReference type="PROSITE" id="PS51856"/>
    </source>
</evidence>
<keyword evidence="14" id="KW-1185">Reference proteome</keyword>
<accession>A0A3Q9CLS4</accession>
<dbReference type="GO" id="GO:0016787">
    <property type="term" value="F:hydrolase activity"/>
    <property type="evidence" value="ECO:0007669"/>
    <property type="project" value="UniProtKB-KW"/>
</dbReference>
<reference evidence="13 14" key="1">
    <citation type="journal article" date="2018" name="Genome Biol. Evol.">
        <title>Partnering With a Pest: Genomes of Hemlock Woolly Adelgid Symbionts Reveal Atypical Nutritional Provisioning Patterns in Dual-Obligate Bacteria.</title>
        <authorList>
            <person name="Weglarz K.M."/>
            <person name="Havill N.P."/>
            <person name="Burke G.R."/>
            <person name="von Dohlen C.D."/>
        </authorList>
    </citation>
    <scope>NUCLEOTIDE SEQUENCE [LARGE SCALE GENOMIC DNA]</scope>
    <source>
        <strain evidence="13">ENA</strain>
    </source>
</reference>
<dbReference type="Gene3D" id="3.40.50.300">
    <property type="entry name" value="P-loop containing nucleotide triphosphate hydrolases"/>
    <property type="match status" value="1"/>
</dbReference>
<dbReference type="InterPro" id="IPR041703">
    <property type="entry name" value="Rho_factor_ATP-bd"/>
</dbReference>
<evidence type="ECO:0000256" key="4">
    <source>
        <dbReference type="ARBA" id="ARBA00022806"/>
    </source>
</evidence>
<evidence type="ECO:0000256" key="9">
    <source>
        <dbReference type="HAMAP-Rule" id="MF_01884"/>
    </source>
</evidence>
<dbReference type="InterPro" id="IPR011113">
    <property type="entry name" value="Rho_RNA-bd"/>
</dbReference>
<keyword evidence="2 9" id="KW-0547">Nucleotide-binding</keyword>
<dbReference type="InterPro" id="IPR027417">
    <property type="entry name" value="P-loop_NTPase"/>
</dbReference>
<keyword evidence="3 9" id="KW-0378">Hydrolase</keyword>
<evidence type="ECO:0000256" key="6">
    <source>
        <dbReference type="ARBA" id="ARBA00022884"/>
    </source>
</evidence>
<dbReference type="Gene3D" id="2.40.50.140">
    <property type="entry name" value="Nucleic acid-binding proteins"/>
    <property type="match status" value="1"/>
</dbReference>
<dbReference type="PANTHER" id="PTHR46425:SF1">
    <property type="entry name" value="TRANSCRIPTION TERMINATION FACTOR RHO"/>
    <property type="match status" value="1"/>
</dbReference>
<comment type="caution">
    <text evidence="9">Lacks conserved residue(s) required for the propagation of feature annotation.</text>
</comment>
<dbReference type="GO" id="GO:0005829">
    <property type="term" value="C:cytosol"/>
    <property type="evidence" value="ECO:0007669"/>
    <property type="project" value="UniProtKB-ARBA"/>
</dbReference>
<name>A0A3Q9CLS4_9ENTR</name>
<feature type="binding site" evidence="9">
    <location>
        <begin position="184"/>
        <end position="189"/>
    </location>
    <ligand>
        <name>ATP</name>
        <dbReference type="ChEBI" id="CHEBI:30616"/>
    </ligand>
</feature>
<evidence type="ECO:0000256" key="11">
    <source>
        <dbReference type="PROSITE-ProRule" id="PRU01203"/>
    </source>
</evidence>
<dbReference type="PANTHER" id="PTHR46425">
    <property type="entry name" value="TRANSCRIPTION TERMINATION FACTOR RHO"/>
    <property type="match status" value="1"/>
</dbReference>
<dbReference type="InterPro" id="IPR000194">
    <property type="entry name" value="ATPase_F1/V1/A1_a/bsu_nucl-bd"/>
</dbReference>
<evidence type="ECO:0000256" key="5">
    <source>
        <dbReference type="ARBA" id="ARBA00022840"/>
    </source>
</evidence>
<feature type="binding site" evidence="9">
    <location>
        <begin position="172"/>
        <end position="177"/>
    </location>
    <ligand>
        <name>ATP</name>
        <dbReference type="ChEBI" id="CHEBI:30616"/>
    </ligand>
</feature>
<dbReference type="RefSeq" id="WP_126071454.1">
    <property type="nucleotide sequence ID" value="NZ_CP026513.1"/>
</dbReference>
<dbReference type="HAMAP" id="MF_01884">
    <property type="entry name" value="Rho"/>
    <property type="match status" value="1"/>
</dbReference>
<dbReference type="InterPro" id="IPR004665">
    <property type="entry name" value="Term_rho"/>
</dbReference>
<dbReference type="NCBIfam" id="NF006886">
    <property type="entry name" value="PRK09376.1"/>
    <property type="match status" value="1"/>
</dbReference>
<dbReference type="InterPro" id="IPR012340">
    <property type="entry name" value="NA-bd_OB-fold"/>
</dbReference>
<dbReference type="SUPFAM" id="SSF52540">
    <property type="entry name" value="P-loop containing nucleoside triphosphate hydrolases"/>
    <property type="match status" value="1"/>
</dbReference>
<evidence type="ECO:0000313" key="14">
    <source>
        <dbReference type="Proteomes" id="UP000274458"/>
    </source>
</evidence>
<dbReference type="EMBL" id="CP026513">
    <property type="protein sequence ID" value="AZP36187.1"/>
    <property type="molecule type" value="Genomic_DNA"/>
</dbReference>
<dbReference type="Pfam" id="PF07497">
    <property type="entry name" value="Rho_RNA_bind"/>
    <property type="match status" value="1"/>
</dbReference>
<dbReference type="InterPro" id="IPR011129">
    <property type="entry name" value="CSD"/>
</dbReference>
<evidence type="ECO:0000256" key="8">
    <source>
        <dbReference type="ARBA" id="ARBA00023163"/>
    </source>
</evidence>
<evidence type="ECO:0000256" key="7">
    <source>
        <dbReference type="ARBA" id="ARBA00023015"/>
    </source>
</evidence>
<gene>
    <name evidence="9" type="primary">rho</name>
    <name evidence="13" type="ORF">C3B56_00066</name>
</gene>
<feature type="domain" description="Rho RNA-BD" evidence="12">
    <location>
        <begin position="50"/>
        <end position="125"/>
    </location>
</feature>
<dbReference type="SMART" id="SM00357">
    <property type="entry name" value="CSP"/>
    <property type="match status" value="1"/>
</dbReference>
<evidence type="ECO:0000256" key="10">
    <source>
        <dbReference type="NCBIfam" id="TIGR00767"/>
    </source>
</evidence>
<dbReference type="AlphaFoldDB" id="A0A3Q9CLS4"/>
<dbReference type="CDD" id="cd01128">
    <property type="entry name" value="rho_factor_C"/>
    <property type="match status" value="1"/>
</dbReference>
<dbReference type="GO" id="GO:0008186">
    <property type="term" value="F:ATP-dependent activity, acting on RNA"/>
    <property type="evidence" value="ECO:0007669"/>
    <property type="project" value="UniProtKB-UniRule"/>
</dbReference>
<feature type="binding site" evidence="9">
    <location>
        <position position="215"/>
    </location>
    <ligand>
        <name>ATP</name>
        <dbReference type="ChEBI" id="CHEBI:30616"/>
    </ligand>
</feature>
<dbReference type="InterPro" id="IPR003593">
    <property type="entry name" value="AAA+_ATPase"/>
</dbReference>
<dbReference type="SMART" id="SM00382">
    <property type="entry name" value="AAA"/>
    <property type="match status" value="1"/>
</dbReference>
<evidence type="ECO:0000313" key="13">
    <source>
        <dbReference type="EMBL" id="AZP36187.1"/>
    </source>
</evidence>
<comment type="function">
    <text evidence="9">Facilitates transcription termination by a mechanism that involves Rho binding to the nascent RNA, activation of Rho's RNA-dependent ATPase activity, and release of the mRNA from the DNA template.</text>
</comment>
<dbReference type="GO" id="GO:0003723">
    <property type="term" value="F:RNA binding"/>
    <property type="evidence" value="ECO:0007669"/>
    <property type="project" value="UniProtKB-UniRule"/>
</dbReference>
<keyword evidence="4 9" id="KW-0347">Helicase</keyword>
<evidence type="ECO:0000256" key="1">
    <source>
        <dbReference type="ARBA" id="ARBA00022472"/>
    </source>
</evidence>
<dbReference type="GO" id="GO:0006353">
    <property type="term" value="P:DNA-templated transcription termination"/>
    <property type="evidence" value="ECO:0007669"/>
    <property type="project" value="UniProtKB-UniRule"/>
</dbReference>
<dbReference type="Proteomes" id="UP000274458">
    <property type="component" value="Chromosome"/>
</dbReference>
<evidence type="ECO:0000256" key="3">
    <source>
        <dbReference type="ARBA" id="ARBA00022801"/>
    </source>
</evidence>
<keyword evidence="1 9" id="KW-0806">Transcription termination</keyword>
<keyword evidence="6 9" id="KW-0694">RNA-binding</keyword>
<comment type="subunit">
    <text evidence="9">Homohexamer. The homohexamer assembles into an open ring structure.</text>
</comment>